<dbReference type="InterPro" id="IPR050902">
    <property type="entry name" value="ABC_Transporter_SBP"/>
</dbReference>
<sequence>MNSKKMLAVFLLFSLNAVLFGYQQKIIKDDLDFPYILTSPPQRIISLAPNITEILFDLDLGKKVVGVTRYCDFPEKALKKEKIGGMIDLNLERIIALKPDLIIGFRGNPLRIIERIRSLHLPLFVLEIGTNLETVFIIIEKIGTITQKEKKAEILVESLKKRYNKTQAALRNVQHEPRVFLSIHGTGLWTCGKGSFLNDLVEKARGVNIAGNIRRKWLHYNREQLIHDNPEVIITLSKSQREFSNVKDWIKNEAGLKGIKAVETDRIYFLDENLATRPGPRLIDALEELARILHPQFFKEER</sequence>
<comment type="caution">
    <text evidence="4">The sequence shown here is derived from an EMBL/GenBank/DDBJ whole genome shotgun (WGS) entry which is preliminary data.</text>
</comment>
<proteinExistence type="predicted"/>
<dbReference type="Pfam" id="PF01497">
    <property type="entry name" value="Peripla_BP_2"/>
    <property type="match status" value="1"/>
</dbReference>
<keyword evidence="1" id="KW-0732">Signal</keyword>
<dbReference type="AlphaFoldDB" id="X1GS50"/>
<name>X1GS50_9ZZZZ</name>
<protein>
    <recommendedName>
        <fullName evidence="3">Fe/B12 periplasmic-binding domain-containing protein</fullName>
    </recommendedName>
</protein>
<gene>
    <name evidence="4" type="ORF">S03H2_14511</name>
</gene>
<evidence type="ECO:0000256" key="2">
    <source>
        <dbReference type="SAM" id="Coils"/>
    </source>
</evidence>
<dbReference type="PANTHER" id="PTHR30535:SF34">
    <property type="entry name" value="MOLYBDATE-BINDING PROTEIN MOLA"/>
    <property type="match status" value="1"/>
</dbReference>
<dbReference type="EMBL" id="BARU01007362">
    <property type="protein sequence ID" value="GAH44444.1"/>
    <property type="molecule type" value="Genomic_DNA"/>
</dbReference>
<dbReference type="PROSITE" id="PS50983">
    <property type="entry name" value="FE_B12_PBP"/>
    <property type="match status" value="1"/>
</dbReference>
<feature type="domain" description="Fe/B12 periplasmic-binding" evidence="3">
    <location>
        <begin position="43"/>
        <end position="297"/>
    </location>
</feature>
<evidence type="ECO:0000256" key="1">
    <source>
        <dbReference type="ARBA" id="ARBA00022729"/>
    </source>
</evidence>
<dbReference type="NCBIfam" id="NF038402">
    <property type="entry name" value="TroA_like"/>
    <property type="match status" value="1"/>
</dbReference>
<feature type="coiled-coil region" evidence="2">
    <location>
        <begin position="149"/>
        <end position="176"/>
    </location>
</feature>
<dbReference type="Gene3D" id="3.40.50.1980">
    <property type="entry name" value="Nitrogenase molybdenum iron protein domain"/>
    <property type="match status" value="2"/>
</dbReference>
<keyword evidence="2" id="KW-0175">Coiled coil</keyword>
<dbReference type="InterPro" id="IPR054828">
    <property type="entry name" value="Vit_B12_bind_prot"/>
</dbReference>
<dbReference type="InterPro" id="IPR002491">
    <property type="entry name" value="ABC_transptr_periplasmic_BD"/>
</dbReference>
<dbReference type="PANTHER" id="PTHR30535">
    <property type="entry name" value="VITAMIN B12-BINDING PROTEIN"/>
    <property type="match status" value="1"/>
</dbReference>
<organism evidence="4">
    <name type="scientific">marine sediment metagenome</name>
    <dbReference type="NCBI Taxonomy" id="412755"/>
    <lineage>
        <taxon>unclassified sequences</taxon>
        <taxon>metagenomes</taxon>
        <taxon>ecological metagenomes</taxon>
    </lineage>
</organism>
<evidence type="ECO:0000259" key="3">
    <source>
        <dbReference type="PROSITE" id="PS50983"/>
    </source>
</evidence>
<reference evidence="4" key="1">
    <citation type="journal article" date="2014" name="Front. Microbiol.">
        <title>High frequency of phylogenetically diverse reductive dehalogenase-homologous genes in deep subseafloor sedimentary metagenomes.</title>
        <authorList>
            <person name="Kawai M."/>
            <person name="Futagami T."/>
            <person name="Toyoda A."/>
            <person name="Takaki Y."/>
            <person name="Nishi S."/>
            <person name="Hori S."/>
            <person name="Arai W."/>
            <person name="Tsubouchi T."/>
            <person name="Morono Y."/>
            <person name="Uchiyama I."/>
            <person name="Ito T."/>
            <person name="Fujiyama A."/>
            <person name="Inagaki F."/>
            <person name="Takami H."/>
        </authorList>
    </citation>
    <scope>NUCLEOTIDE SEQUENCE</scope>
    <source>
        <strain evidence="4">Expedition CK06-06</strain>
    </source>
</reference>
<dbReference type="GO" id="GO:0071281">
    <property type="term" value="P:cellular response to iron ion"/>
    <property type="evidence" value="ECO:0007669"/>
    <property type="project" value="TreeGrafter"/>
</dbReference>
<evidence type="ECO:0000313" key="4">
    <source>
        <dbReference type="EMBL" id="GAH44444.1"/>
    </source>
</evidence>
<dbReference type="SUPFAM" id="SSF53807">
    <property type="entry name" value="Helical backbone' metal receptor"/>
    <property type="match status" value="1"/>
</dbReference>
<accession>X1GS50</accession>